<evidence type="ECO:0000256" key="7">
    <source>
        <dbReference type="ARBA" id="ARBA00023125"/>
    </source>
</evidence>
<dbReference type="GO" id="GO:0005634">
    <property type="term" value="C:nucleus"/>
    <property type="evidence" value="ECO:0007669"/>
    <property type="project" value="TreeGrafter"/>
</dbReference>
<dbReference type="eggNOG" id="KOG4328">
    <property type="taxonomic scope" value="Eukaryota"/>
</dbReference>
<reference evidence="11 12" key="1">
    <citation type="journal article" date="2016" name="PLoS ONE">
        <title>Sequence Assembly of Yarrowia lipolytica Strain W29/CLIB89 Shows Transposable Element Diversity.</title>
        <authorList>
            <person name="Magnan C."/>
            <person name="Yu J."/>
            <person name="Chang I."/>
            <person name="Jahn E."/>
            <person name="Kanomata Y."/>
            <person name="Wu J."/>
            <person name="Zeller M."/>
            <person name="Oakes M."/>
            <person name="Baldi P."/>
            <person name="Sandmeyer S."/>
        </authorList>
    </citation>
    <scope>NUCLEOTIDE SEQUENCE [LARGE SCALE GENOMIC DNA]</scope>
    <source>
        <strain evidence="12">CLIB89(W29)</strain>
    </source>
</reference>
<accession>A0A1D8NPH3</accession>
<dbReference type="PROSITE" id="PS50082">
    <property type="entry name" value="WD_REPEATS_2"/>
    <property type="match status" value="1"/>
</dbReference>
<dbReference type="PANTHER" id="PTHR14773:SF0">
    <property type="entry name" value="WD REPEAT-CONTAINING PROTEIN 76"/>
    <property type="match status" value="1"/>
</dbReference>
<dbReference type="PANTHER" id="PTHR14773">
    <property type="entry name" value="WD REPEAT-CONTAINING PROTEIN 76"/>
    <property type="match status" value="1"/>
</dbReference>
<dbReference type="Pfam" id="PF00400">
    <property type="entry name" value="WD40"/>
    <property type="match status" value="1"/>
</dbReference>
<dbReference type="FunFam" id="2.130.10.10:FF:000562">
    <property type="entry name" value="DNA damage-binding protein CMR1"/>
    <property type="match status" value="1"/>
</dbReference>
<evidence type="ECO:0000256" key="10">
    <source>
        <dbReference type="SAM" id="MobiDB-lite"/>
    </source>
</evidence>
<dbReference type="GO" id="GO:0006974">
    <property type="term" value="P:DNA damage response"/>
    <property type="evidence" value="ECO:0007669"/>
    <property type="project" value="UniProtKB-KW"/>
</dbReference>
<dbReference type="GeneID" id="2907839"/>
<evidence type="ECO:0000256" key="6">
    <source>
        <dbReference type="ARBA" id="ARBA00022763"/>
    </source>
</evidence>
<protein>
    <recommendedName>
        <fullName evidence="3 9">DNA damage-binding protein CMR1</fullName>
    </recommendedName>
</protein>
<dbReference type="VEuPathDB" id="FungiDB:YALI1_F28765g"/>
<keyword evidence="6 9" id="KW-0227">DNA damage</keyword>
<proteinExistence type="inferred from homology"/>
<dbReference type="Proteomes" id="UP000182444">
    <property type="component" value="Chromosome 1F"/>
</dbReference>
<keyword evidence="4 8" id="KW-0853">WD repeat</keyword>
<dbReference type="InterPro" id="IPR036322">
    <property type="entry name" value="WD40_repeat_dom_sf"/>
</dbReference>
<dbReference type="SUPFAM" id="SSF50978">
    <property type="entry name" value="WD40 repeat-like"/>
    <property type="match status" value="1"/>
</dbReference>
<evidence type="ECO:0000256" key="5">
    <source>
        <dbReference type="ARBA" id="ARBA00022737"/>
    </source>
</evidence>
<dbReference type="InterPro" id="IPR015943">
    <property type="entry name" value="WD40/YVTN_repeat-like_dom_sf"/>
</dbReference>
<dbReference type="PROSITE" id="PS00678">
    <property type="entry name" value="WD_REPEATS_1"/>
    <property type="match status" value="1"/>
</dbReference>
<evidence type="ECO:0000313" key="11">
    <source>
        <dbReference type="EMBL" id="AOW07532.1"/>
    </source>
</evidence>
<feature type="region of interest" description="Disordered" evidence="10">
    <location>
        <begin position="22"/>
        <end position="89"/>
    </location>
</feature>
<comment type="function">
    <text evidence="1 9">DNA-binding protein that binds to both single- and double-stranded DNA. Binds preferentially to UV-damaged DNA. May be involved in DNA-metabolic processes.</text>
</comment>
<dbReference type="InterPro" id="IPR050853">
    <property type="entry name" value="WD_repeat_DNA-damage-binding"/>
</dbReference>
<dbReference type="InterPro" id="IPR019775">
    <property type="entry name" value="WD40_repeat_CS"/>
</dbReference>
<evidence type="ECO:0000256" key="8">
    <source>
        <dbReference type="PROSITE-ProRule" id="PRU00221"/>
    </source>
</evidence>
<dbReference type="GO" id="GO:0003677">
    <property type="term" value="F:DNA binding"/>
    <property type="evidence" value="ECO:0007669"/>
    <property type="project" value="UniProtKB-UniRule"/>
</dbReference>
<evidence type="ECO:0000256" key="2">
    <source>
        <dbReference type="ARBA" id="ARBA00005434"/>
    </source>
</evidence>
<dbReference type="VEuPathDB" id="FungiDB:YALI0_F21747g"/>
<dbReference type="Gene3D" id="2.130.10.10">
    <property type="entry name" value="YVTN repeat-like/Quinoprotein amine dehydrogenase"/>
    <property type="match status" value="1"/>
</dbReference>
<keyword evidence="5" id="KW-0677">Repeat</keyword>
<gene>
    <name evidence="11" type="ORF">YALI1_F28765g</name>
</gene>
<evidence type="ECO:0000256" key="3">
    <source>
        <dbReference type="ARBA" id="ARBA00021132"/>
    </source>
</evidence>
<evidence type="ECO:0000256" key="1">
    <source>
        <dbReference type="ARBA" id="ARBA00002653"/>
    </source>
</evidence>
<dbReference type="GO" id="GO:2000001">
    <property type="term" value="P:regulation of DNA damage checkpoint"/>
    <property type="evidence" value="ECO:0007669"/>
    <property type="project" value="TreeGrafter"/>
</dbReference>
<dbReference type="KEGG" id="yli:2907839"/>
<sequence>MSELEQIRLANIERNKALLAALNLPTEAKKESVDPEVAPKKSRKRNSARLESPDDGSDDSAPRTRRKSRRLQGLDPEANALKQEDLGGSGELKRLMQQLNGGVKKERLSGDLSLKEMLTKTGLDEKEWSASLGQLFGDGSRVSQGDFFDEIVKKEEEDTKDIDIKQSRDNLSGLQLGKMSKVTKERIYITAVHPGTDKRIVLAGDKIGVLGIWDVDSDNEPLQLQLHHATIPALCFDQNSNDILYSASYDGSVRSLELKTGKSGDVLDLEAKKNASVGVSDVANHSQPHLLYASTLCGHLIRKDLRTKSTEYETLILGEKKIGGFSVDPINTHLLATGSLDRSMRIWDLRATETARTIPGGEVIDTQFQMPHLQAIYNSRLSVSSTDWNLAGQIVCNGYDDTINIFNQSDYFLDMLNDGNGTEPVKKTRRTRNSKLAEPEISDQELPEIKKPSVRIKHNCQTGRWVTILKARWQQQPLDGVQKFAIANMNRYIDIYSGTGHQLAHLGDALMTAVPSALAFHPTQNWIAGGNSSGKMYWWE</sequence>
<dbReference type="EMBL" id="CP017558">
    <property type="protein sequence ID" value="AOW07532.1"/>
    <property type="molecule type" value="Genomic_DNA"/>
</dbReference>
<feature type="compositionally biased region" description="Basic and acidic residues" evidence="10">
    <location>
        <begin position="27"/>
        <end position="39"/>
    </location>
</feature>
<keyword evidence="7 9" id="KW-0238">DNA-binding</keyword>
<dbReference type="InterPro" id="IPR001680">
    <property type="entry name" value="WD40_rpt"/>
</dbReference>
<evidence type="ECO:0000256" key="9">
    <source>
        <dbReference type="RuleBase" id="RU365004"/>
    </source>
</evidence>
<feature type="repeat" description="WD" evidence="8">
    <location>
        <begin position="334"/>
        <end position="357"/>
    </location>
</feature>
<evidence type="ECO:0000313" key="12">
    <source>
        <dbReference type="Proteomes" id="UP000182444"/>
    </source>
</evidence>
<dbReference type="RefSeq" id="XP_505720.2">
    <property type="nucleotide sequence ID" value="XM_505720.3"/>
</dbReference>
<dbReference type="AlphaFoldDB" id="A0A1D8NPH3"/>
<evidence type="ECO:0000256" key="4">
    <source>
        <dbReference type="ARBA" id="ARBA00022574"/>
    </source>
</evidence>
<dbReference type="SMART" id="SM00320">
    <property type="entry name" value="WD40"/>
    <property type="match status" value="4"/>
</dbReference>
<name>A0A1D8NPH3_YARLL</name>
<comment type="similarity">
    <text evidence="2 9">Belongs to the WD repeat DDB2/WDR76 family.</text>
</comment>
<organism evidence="11 12">
    <name type="scientific">Yarrowia lipolytica</name>
    <name type="common">Candida lipolytica</name>
    <dbReference type="NCBI Taxonomy" id="4952"/>
    <lineage>
        <taxon>Eukaryota</taxon>
        <taxon>Fungi</taxon>
        <taxon>Dikarya</taxon>
        <taxon>Ascomycota</taxon>
        <taxon>Saccharomycotina</taxon>
        <taxon>Dipodascomycetes</taxon>
        <taxon>Dipodascales</taxon>
        <taxon>Dipodascales incertae sedis</taxon>
        <taxon>Yarrowia</taxon>
    </lineage>
</organism>